<accession>A0A068RQZ6</accession>
<feature type="region of interest" description="Disordered" evidence="1">
    <location>
        <begin position="46"/>
        <end position="91"/>
    </location>
</feature>
<comment type="caution">
    <text evidence="3">The sequence shown here is derived from an EMBL/GenBank/DDBJ whole genome shotgun (WGS) entry which is preliminary data.</text>
</comment>
<evidence type="ECO:0000256" key="2">
    <source>
        <dbReference type="SAM" id="SignalP"/>
    </source>
</evidence>
<dbReference type="EMBL" id="CBTN010000014">
    <property type="protein sequence ID" value="CDH52583.1"/>
    <property type="molecule type" value="Genomic_DNA"/>
</dbReference>
<proteinExistence type="predicted"/>
<dbReference type="AlphaFoldDB" id="A0A068RQZ6"/>
<name>A0A068RQZ6_9FUNG</name>
<evidence type="ECO:0000256" key="1">
    <source>
        <dbReference type="SAM" id="MobiDB-lite"/>
    </source>
</evidence>
<organism evidence="3 4">
    <name type="scientific">Lichtheimia corymbifera JMRC:FSU:9682</name>
    <dbReference type="NCBI Taxonomy" id="1263082"/>
    <lineage>
        <taxon>Eukaryota</taxon>
        <taxon>Fungi</taxon>
        <taxon>Fungi incertae sedis</taxon>
        <taxon>Mucoromycota</taxon>
        <taxon>Mucoromycotina</taxon>
        <taxon>Mucoromycetes</taxon>
        <taxon>Mucorales</taxon>
        <taxon>Lichtheimiaceae</taxon>
        <taxon>Lichtheimia</taxon>
    </lineage>
</organism>
<dbReference type="STRING" id="1263082.A0A068RQZ6"/>
<sequence length="359" mass="40811">MPFKRSIILQLIFAFCILCLIIVAHQANDAHKSDFVNNECPGGVCDSPSQDDLSNDPLPPPPPPPPSDNQSDDNDPSIPVNEKPLTPNDHDEISNDEFPFTIVTAASANHFCALEGMLYTLKDMRQHVRSFPRLVVYDLGTNDQQKTIMANLQQHEYFDQLVTFNYSAYPAFWDITVNRGEYAWKTGIVKEVQEQYGGVIIWLDTGDVPNLMFMRMIPEYIRKYGFWSPRSTGFVGSKFNHLGIFDYLKMDRKQYAMLENCNGAALGFDTDNPRILNELVTPWYECGLDKNCIAPPGSSRQNHRQDQSAITLLAVRAGFQCFEYPEFHGVTIHQDEFCQERLSSLDKMGRLLHPSSIDL</sequence>
<keyword evidence="2" id="KW-0732">Signal</keyword>
<dbReference type="VEuPathDB" id="FungiDB:LCOR_04040.1"/>
<dbReference type="OrthoDB" id="5954868at2759"/>
<feature type="chain" id="PRO_5001655096" evidence="2">
    <location>
        <begin position="27"/>
        <end position="359"/>
    </location>
</feature>
<dbReference type="PANTHER" id="PTHR31389:SF4">
    <property type="entry name" value="LD39211P"/>
    <property type="match status" value="1"/>
</dbReference>
<gene>
    <name evidence="3" type="ORF">LCOR_04040.1</name>
</gene>
<dbReference type="PANTHER" id="PTHR31389">
    <property type="entry name" value="LD39211P"/>
    <property type="match status" value="1"/>
</dbReference>
<protein>
    <submittedName>
        <fullName evidence="3">Uncharacterized protein</fullName>
    </submittedName>
</protein>
<feature type="compositionally biased region" description="Pro residues" evidence="1">
    <location>
        <begin position="57"/>
        <end position="67"/>
    </location>
</feature>
<feature type="signal peptide" evidence="2">
    <location>
        <begin position="1"/>
        <end position="26"/>
    </location>
</feature>
<evidence type="ECO:0000313" key="3">
    <source>
        <dbReference type="EMBL" id="CDH52583.1"/>
    </source>
</evidence>
<feature type="compositionally biased region" description="Low complexity" evidence="1">
    <location>
        <begin position="46"/>
        <end position="56"/>
    </location>
</feature>
<dbReference type="Proteomes" id="UP000027586">
    <property type="component" value="Unassembled WGS sequence"/>
</dbReference>
<keyword evidence="4" id="KW-1185">Reference proteome</keyword>
<reference evidence="3" key="1">
    <citation type="submission" date="2013-08" db="EMBL/GenBank/DDBJ databases">
        <title>Gene expansion shapes genome architecture in the human pathogen Lichtheimia corymbifera: an evolutionary genomics analysis in the ancient terrestrial Mucorales (Mucoromycotina).</title>
        <authorList>
            <person name="Schwartze V.U."/>
            <person name="Winter S."/>
            <person name="Shelest E."/>
            <person name="Marcet-Houben M."/>
            <person name="Horn F."/>
            <person name="Wehner S."/>
            <person name="Hoffmann K."/>
            <person name="Riege K."/>
            <person name="Sammeth M."/>
            <person name="Nowrousian M."/>
            <person name="Valiante V."/>
            <person name="Linde J."/>
            <person name="Jacobsen I.D."/>
            <person name="Marz M."/>
            <person name="Brakhage A.A."/>
            <person name="Gabaldon T."/>
            <person name="Bocker S."/>
            <person name="Voigt K."/>
        </authorList>
    </citation>
    <scope>NUCLEOTIDE SEQUENCE [LARGE SCALE GENOMIC DNA]</scope>
    <source>
        <strain evidence="3">FSU 9682</strain>
    </source>
</reference>
<evidence type="ECO:0000313" key="4">
    <source>
        <dbReference type="Proteomes" id="UP000027586"/>
    </source>
</evidence>